<dbReference type="AlphaFoldDB" id="A0A8C4TK83"/>
<sequence length="159" mass="17891">MSENEFPSLFCCGRCRVVLGDSIAWIGNDQEEIAFVFSGVSHNVHVKGKKLISGIAETNGCIFFPLVCDGCFSTVGKVYRATPKHLDYKKNVFFLFANAVTSYKLGSTNENVSEFEIEDTVTLEHVSYLMMEIKKMKEVLLVMESRLSALESEFNFCEN</sequence>
<keyword evidence="11" id="KW-0832">Ubl conjugation</keyword>
<dbReference type="GO" id="GO:0007059">
    <property type="term" value="P:chromosome segregation"/>
    <property type="evidence" value="ECO:0007669"/>
    <property type="project" value="TreeGrafter"/>
</dbReference>
<name>A0A8C4TK83_ERPCA</name>
<proteinExistence type="inferred from homology"/>
<dbReference type="InterPro" id="IPR004910">
    <property type="entry name" value="Yippee/Mis18/Cereblon"/>
</dbReference>
<dbReference type="GO" id="GO:0034080">
    <property type="term" value="P:CENP-A containing chromatin assembly"/>
    <property type="evidence" value="ECO:0007669"/>
    <property type="project" value="TreeGrafter"/>
</dbReference>
<keyword evidence="7" id="KW-0132">Cell division</keyword>
<dbReference type="Proteomes" id="UP000694620">
    <property type="component" value="Chromosome 11"/>
</dbReference>
<evidence type="ECO:0000313" key="19">
    <source>
        <dbReference type="Proteomes" id="UP000694620"/>
    </source>
</evidence>
<evidence type="ECO:0000256" key="7">
    <source>
        <dbReference type="ARBA" id="ARBA00022618"/>
    </source>
</evidence>
<dbReference type="GO" id="GO:0000785">
    <property type="term" value="C:chromatin"/>
    <property type="evidence" value="ECO:0007669"/>
    <property type="project" value="TreeGrafter"/>
</dbReference>
<dbReference type="GO" id="GO:0000775">
    <property type="term" value="C:chromosome, centromeric region"/>
    <property type="evidence" value="ECO:0007669"/>
    <property type="project" value="UniProtKB-SubCell"/>
</dbReference>
<dbReference type="PANTHER" id="PTHR16431:SF2">
    <property type="entry name" value="PROTEIN MIS18-ALPHA"/>
    <property type="match status" value="1"/>
</dbReference>
<dbReference type="GeneTree" id="ENSGT00940000154267"/>
<reference evidence="18" key="2">
    <citation type="submission" date="2025-08" db="UniProtKB">
        <authorList>
            <consortium name="Ensembl"/>
        </authorList>
    </citation>
    <scope>IDENTIFICATION</scope>
</reference>
<dbReference type="GeneID" id="114660791"/>
<accession>A0A8C4TK83</accession>
<keyword evidence="13" id="KW-0131">Cell cycle</keyword>
<evidence type="ECO:0000256" key="8">
    <source>
        <dbReference type="ARBA" id="ARBA00022723"/>
    </source>
</evidence>
<dbReference type="Ensembl" id="ENSECRT00000032458.1">
    <property type="protein sequence ID" value="ENSECRP00000031787.1"/>
    <property type="gene ID" value="ENSECRG00000021525.1"/>
</dbReference>
<dbReference type="PROSITE" id="PS51793">
    <property type="entry name" value="MIS18"/>
    <property type="match status" value="1"/>
</dbReference>
<reference evidence="18" key="3">
    <citation type="submission" date="2025-09" db="UniProtKB">
        <authorList>
            <consortium name="Ensembl"/>
        </authorList>
    </citation>
    <scope>IDENTIFICATION</scope>
</reference>
<dbReference type="InterPro" id="IPR034752">
    <property type="entry name" value="Mis18"/>
</dbReference>
<evidence type="ECO:0000256" key="14">
    <source>
        <dbReference type="ARBA" id="ARBA00023328"/>
    </source>
</evidence>
<evidence type="ECO:0000256" key="5">
    <source>
        <dbReference type="ARBA" id="ARBA00022499"/>
    </source>
</evidence>
<organism evidence="18 19">
    <name type="scientific">Erpetoichthys calabaricus</name>
    <name type="common">Rope fish</name>
    <name type="synonym">Calamoichthys calabaricus</name>
    <dbReference type="NCBI Taxonomy" id="27687"/>
    <lineage>
        <taxon>Eukaryota</taxon>
        <taxon>Metazoa</taxon>
        <taxon>Chordata</taxon>
        <taxon>Craniata</taxon>
        <taxon>Vertebrata</taxon>
        <taxon>Euteleostomi</taxon>
        <taxon>Actinopterygii</taxon>
        <taxon>Polypteriformes</taxon>
        <taxon>Polypteridae</taxon>
        <taxon>Erpetoichthys</taxon>
    </lineage>
</organism>
<protein>
    <recommendedName>
        <fullName evidence="16">Protein yippee-like</fullName>
    </recommendedName>
</protein>
<evidence type="ECO:0000256" key="12">
    <source>
        <dbReference type="ARBA" id="ARBA00023242"/>
    </source>
</evidence>
<keyword evidence="6" id="KW-0597">Phosphoprotein</keyword>
<evidence type="ECO:0000256" key="1">
    <source>
        <dbReference type="ARBA" id="ARBA00003694"/>
    </source>
</evidence>
<evidence type="ECO:0000256" key="15">
    <source>
        <dbReference type="ARBA" id="ARBA00046705"/>
    </source>
</evidence>
<keyword evidence="10" id="KW-0862">Zinc</keyword>
<keyword evidence="8" id="KW-0479">Metal-binding</keyword>
<keyword evidence="19" id="KW-1185">Reference proteome</keyword>
<evidence type="ECO:0000256" key="16">
    <source>
        <dbReference type="RuleBase" id="RU110713"/>
    </source>
</evidence>
<dbReference type="Pfam" id="PF03226">
    <property type="entry name" value="Yippee-Mis18"/>
    <property type="match status" value="1"/>
</dbReference>
<evidence type="ECO:0000259" key="17">
    <source>
        <dbReference type="PROSITE" id="PS51793"/>
    </source>
</evidence>
<feature type="domain" description="Mis18" evidence="17">
    <location>
        <begin position="7"/>
        <end position="105"/>
    </location>
</feature>
<comment type="subunit">
    <text evidence="15">Homodimer, and heterodimer with OIP5/MIS18B. Identified in a complex containing MIS18A, OIP5/MIS18B, MIS18BP1, RBBP7 and RBBP4.</text>
</comment>
<dbReference type="RefSeq" id="XP_028669522.1">
    <property type="nucleotide sequence ID" value="XM_028813689.2"/>
</dbReference>
<comment type="subcellular location">
    <subcellularLocation>
        <location evidence="3">Chromosome</location>
        <location evidence="3">Centromere</location>
    </subcellularLocation>
    <subcellularLocation>
        <location evidence="2">Nucleus</location>
    </subcellularLocation>
</comment>
<evidence type="ECO:0000256" key="11">
    <source>
        <dbReference type="ARBA" id="ARBA00022843"/>
    </source>
</evidence>
<dbReference type="CTD" id="54069"/>
<evidence type="ECO:0000256" key="4">
    <source>
        <dbReference type="ARBA" id="ARBA00022454"/>
    </source>
</evidence>
<reference evidence="18" key="1">
    <citation type="submission" date="2021-06" db="EMBL/GenBank/DDBJ databases">
        <authorList>
            <consortium name="Wellcome Sanger Institute Data Sharing"/>
        </authorList>
    </citation>
    <scope>NUCLEOTIDE SEQUENCE [LARGE SCALE GENOMIC DNA]</scope>
</reference>
<keyword evidence="9" id="KW-0498">Mitosis</keyword>
<evidence type="ECO:0000256" key="9">
    <source>
        <dbReference type="ARBA" id="ARBA00022776"/>
    </source>
</evidence>
<keyword evidence="12" id="KW-0539">Nucleus</keyword>
<dbReference type="OrthoDB" id="74210at2759"/>
<comment type="function">
    <text evidence="1">Required for recruitment of CENPA to centromeres and normal chromosome segregation during mitosis.</text>
</comment>
<evidence type="ECO:0000313" key="18">
    <source>
        <dbReference type="Ensembl" id="ENSECRP00000031787.1"/>
    </source>
</evidence>
<keyword evidence="4" id="KW-0158">Chromosome</keyword>
<gene>
    <name evidence="18" type="primary">mis18a</name>
</gene>
<evidence type="ECO:0000256" key="10">
    <source>
        <dbReference type="ARBA" id="ARBA00022833"/>
    </source>
</evidence>
<dbReference type="GO" id="GO:0051301">
    <property type="term" value="P:cell division"/>
    <property type="evidence" value="ECO:0007669"/>
    <property type="project" value="UniProtKB-KW"/>
</dbReference>
<evidence type="ECO:0000256" key="3">
    <source>
        <dbReference type="ARBA" id="ARBA00004584"/>
    </source>
</evidence>
<dbReference type="GO" id="GO:0046872">
    <property type="term" value="F:metal ion binding"/>
    <property type="evidence" value="ECO:0007669"/>
    <property type="project" value="UniProtKB-KW"/>
</dbReference>
<comment type="similarity">
    <text evidence="16">Belongs to the yippee family.</text>
</comment>
<evidence type="ECO:0000256" key="2">
    <source>
        <dbReference type="ARBA" id="ARBA00004123"/>
    </source>
</evidence>
<evidence type="ECO:0000256" key="6">
    <source>
        <dbReference type="ARBA" id="ARBA00022553"/>
    </source>
</evidence>
<dbReference type="GO" id="GO:0005634">
    <property type="term" value="C:nucleus"/>
    <property type="evidence" value="ECO:0007669"/>
    <property type="project" value="UniProtKB-SubCell"/>
</dbReference>
<keyword evidence="5" id="KW-1017">Isopeptide bond</keyword>
<dbReference type="PANTHER" id="PTHR16431">
    <property type="entry name" value="NEUROGENIC PROTEIN MASTERMIND"/>
    <property type="match status" value="1"/>
</dbReference>
<keyword evidence="14" id="KW-0137">Centromere</keyword>
<evidence type="ECO:0000256" key="13">
    <source>
        <dbReference type="ARBA" id="ARBA00023306"/>
    </source>
</evidence>